<dbReference type="InterPro" id="IPR019821">
    <property type="entry name" value="Kinesin_motor_CS"/>
</dbReference>
<dbReference type="GO" id="GO:0007018">
    <property type="term" value="P:microtubule-based movement"/>
    <property type="evidence" value="ECO:0007669"/>
    <property type="project" value="InterPro"/>
</dbReference>
<comment type="subcellular location">
    <subcellularLocation>
        <location evidence="1">Cytoplasm</location>
        <location evidence="1">Cytoskeleton</location>
    </subcellularLocation>
</comment>
<dbReference type="Gene3D" id="1.10.287.1490">
    <property type="match status" value="1"/>
</dbReference>
<dbReference type="Gene3D" id="3.40.850.10">
    <property type="entry name" value="Kinesin motor domain"/>
    <property type="match status" value="1"/>
</dbReference>
<dbReference type="InterPro" id="IPR027640">
    <property type="entry name" value="Kinesin-like_fam"/>
</dbReference>
<dbReference type="GO" id="GO:0005524">
    <property type="term" value="F:ATP binding"/>
    <property type="evidence" value="ECO:0007669"/>
    <property type="project" value="UniProtKB-UniRule"/>
</dbReference>
<dbReference type="PANTHER" id="PTHR47972:SF16">
    <property type="entry name" value="KINESIN-LIKE PROTEIN"/>
    <property type="match status" value="1"/>
</dbReference>
<dbReference type="Proteomes" id="UP000762676">
    <property type="component" value="Unassembled WGS sequence"/>
</dbReference>
<evidence type="ECO:0000256" key="5">
    <source>
        <dbReference type="PROSITE-ProRule" id="PRU00283"/>
    </source>
</evidence>
<dbReference type="InterPro" id="IPR001752">
    <property type="entry name" value="Kinesin_motor_dom"/>
</dbReference>
<comment type="caution">
    <text evidence="9">The sequence shown here is derived from an EMBL/GenBank/DDBJ whole genome shotgun (WGS) entry which is preliminary data.</text>
</comment>
<dbReference type="PROSITE" id="PS50067">
    <property type="entry name" value="KINESIN_MOTOR_2"/>
    <property type="match status" value="1"/>
</dbReference>
<evidence type="ECO:0000256" key="3">
    <source>
        <dbReference type="ARBA" id="ARBA00022840"/>
    </source>
</evidence>
<evidence type="ECO:0000313" key="10">
    <source>
        <dbReference type="Proteomes" id="UP000762676"/>
    </source>
</evidence>
<dbReference type="SMART" id="SM00129">
    <property type="entry name" value="KISc"/>
    <property type="match status" value="1"/>
</dbReference>
<keyword evidence="5" id="KW-0505">Motor protein</keyword>
<dbReference type="EMBL" id="BMAT01003466">
    <property type="protein sequence ID" value="GFS26296.1"/>
    <property type="molecule type" value="Genomic_DNA"/>
</dbReference>
<feature type="coiled-coil region" evidence="6">
    <location>
        <begin position="791"/>
        <end position="923"/>
    </location>
</feature>
<proteinExistence type="inferred from homology"/>
<feature type="coiled-coil region" evidence="6">
    <location>
        <begin position="284"/>
        <end position="344"/>
    </location>
</feature>
<dbReference type="GO" id="GO:0008017">
    <property type="term" value="F:microtubule binding"/>
    <property type="evidence" value="ECO:0007669"/>
    <property type="project" value="InterPro"/>
</dbReference>
<sequence length="1301" mass="143957">MASKEKIKKKRKQTSAAPKIAPEDAEDVKTILVKESQEQAPAVRNGEVEENQKDTGQEKTRSPTPNPPSDEAENSQEDTLSKKDILASPAYNGGKKKRSTSPFTQNKVEPLPVTDNPGSLVSLKSTSSSVKEAWTDNEEEKNAHGNKNLGSSTALKKRDGSKGSLVSVKSQADAISVRSAGPEQNAYIPYLYARRCIMQVSGDMKTMKEKHIRIVHDMEAHYRSLEGESQDQFMEFVTKYREKFGSKLDLFRQLMLQHQLETQQKENVLNQQIESLTARNTLLLEEKNAALAQSKDDMEKMDAQVTALKAEMTSAAVAQDVDKLKELQLENTALKEDIQRLKNAPNVTAGAADVEKEHVPLVAAAVVPVGSRGEDENTNKNWSEQVLKLQEEVTQLKRDNGQLTGTNDILQSKLQESAGLSERFAALENQYKAMSLVVLANSEKKDVTQEKIEKTKEDEAMMQEEQKRLSKEIDTWEKKFIKQNGREPREDEKPDSVKELYVQKEEAELMLTSLEQQKDTLVQLQSGVVPPPPENVASAKLSEPEVQVVEVKVPDPEVVIALEASQEEVTQLRAELAELSVAGAATAVLAAQDDEGKEAAEAALLQERAAHDNTKAELENMQRQLEEINLSISAERAEVDSKLEKLKGMLEAKIASKEKKIESLQKRNDELEDERLKGVPVDTTKEIKNLQNKVAMLEAEISSASVAQAGSASQVTELERKVKLGEEALEASKAQQAQLEARLQAARKERDDAVKDLTKLLSARAPAKPTRQKSQVGVGASAGAASGRGDVAALKRENQELNARIKQLERESLSGAAIIGAAGGGDRNVQKRHEKILKELEKRYDMERAKSTKYSENLKLKEEEATALQKDLNKKEAELARLTAEMNSLGLAAKEGVAALGKVKTLESDNKKLLDENKVLTENYNSERVLRKKYYNMVEDMKGKIRVYCRARPLSNSEKDRGNHSVLKSTDEYTLAVNATRGLKEFQYDQVFMEDSTQEQIFEDTNNLIQSAFDGYNVCIFAYGQTGSGKTFTMIGDSSKKFPGIAPRAFQRIFELAEENQGKFKTSISVYMLELYNDKLIDLFAKPGTSDDERMEIKKDKKGLVYVHGSIIKQASSAKELGGLFDEGSSNRHVASTKMNSESSRSHLILSVIIESENLTTGNIMKGKLSLVDLAGSERVGKTGATAEQLKEAMSINKSLSALGDVIAALSSEQSFIPYRNHKLTMLMQDSLGGNAKTLMFVNISPADYNVDETVISLTYASRVKLITNDASKNADNKEIHRLKTIISKLKKGEAVDDDEA</sequence>
<dbReference type="GO" id="GO:0005856">
    <property type="term" value="C:cytoskeleton"/>
    <property type="evidence" value="ECO:0007669"/>
    <property type="project" value="UniProtKB-SubCell"/>
</dbReference>
<evidence type="ECO:0000256" key="2">
    <source>
        <dbReference type="ARBA" id="ARBA00022741"/>
    </source>
</evidence>
<dbReference type="InterPro" id="IPR036961">
    <property type="entry name" value="Kinesin_motor_dom_sf"/>
</dbReference>
<feature type="region of interest" description="Disordered" evidence="7">
    <location>
        <begin position="1"/>
        <end position="163"/>
    </location>
</feature>
<accession>A0AAV4JVC7</accession>
<evidence type="ECO:0000256" key="7">
    <source>
        <dbReference type="SAM" id="MobiDB-lite"/>
    </source>
</evidence>
<feature type="compositionally biased region" description="Low complexity" evidence="7">
    <location>
        <begin position="119"/>
        <end position="131"/>
    </location>
</feature>
<dbReference type="SUPFAM" id="SSF52540">
    <property type="entry name" value="P-loop containing nucleoside triphosphate hydrolases"/>
    <property type="match status" value="1"/>
</dbReference>
<feature type="compositionally biased region" description="Basic residues" evidence="7">
    <location>
        <begin position="1"/>
        <end position="13"/>
    </location>
</feature>
<feature type="coiled-coil region" evidence="6">
    <location>
        <begin position="562"/>
        <end position="763"/>
    </location>
</feature>
<comment type="similarity">
    <text evidence="5">Belongs to the TRAFAC class myosin-kinesin ATPase superfamily. Kinesin family.</text>
</comment>
<dbReference type="Pfam" id="PF00225">
    <property type="entry name" value="Kinesin"/>
    <property type="match status" value="1"/>
</dbReference>
<dbReference type="InterPro" id="IPR027417">
    <property type="entry name" value="P-loop_NTPase"/>
</dbReference>
<keyword evidence="10" id="KW-1185">Reference proteome</keyword>
<dbReference type="PANTHER" id="PTHR47972">
    <property type="entry name" value="KINESIN-LIKE PROTEIN KLP-3"/>
    <property type="match status" value="1"/>
</dbReference>
<dbReference type="CDD" id="cd01366">
    <property type="entry name" value="KISc_C_terminal"/>
    <property type="match status" value="1"/>
</dbReference>
<feature type="compositionally biased region" description="Basic and acidic residues" evidence="7">
    <location>
        <begin position="46"/>
        <end position="61"/>
    </location>
</feature>
<dbReference type="PROSITE" id="PS00411">
    <property type="entry name" value="KINESIN_MOTOR_1"/>
    <property type="match status" value="1"/>
</dbReference>
<keyword evidence="3 5" id="KW-0067">ATP-binding</keyword>
<dbReference type="FunFam" id="3.40.850.10:FF:000146">
    <property type="entry name" value="Kinesin-like protein"/>
    <property type="match status" value="1"/>
</dbReference>
<evidence type="ECO:0000256" key="6">
    <source>
        <dbReference type="SAM" id="Coils"/>
    </source>
</evidence>
<feature type="coiled-coil region" evidence="6">
    <location>
        <begin position="379"/>
        <end position="524"/>
    </location>
</feature>
<evidence type="ECO:0000256" key="4">
    <source>
        <dbReference type="ARBA" id="ARBA00023212"/>
    </source>
</evidence>
<feature type="binding site" evidence="5">
    <location>
        <begin position="1024"/>
        <end position="1031"/>
    </location>
    <ligand>
        <name>ATP</name>
        <dbReference type="ChEBI" id="CHEBI:30616"/>
    </ligand>
</feature>
<reference evidence="9 10" key="1">
    <citation type="journal article" date="2021" name="Elife">
        <title>Chloroplast acquisition without the gene transfer in kleptoplastic sea slugs, Plakobranchus ocellatus.</title>
        <authorList>
            <person name="Maeda T."/>
            <person name="Takahashi S."/>
            <person name="Yoshida T."/>
            <person name="Shimamura S."/>
            <person name="Takaki Y."/>
            <person name="Nagai Y."/>
            <person name="Toyoda A."/>
            <person name="Suzuki Y."/>
            <person name="Arimoto A."/>
            <person name="Ishii H."/>
            <person name="Satoh N."/>
            <person name="Nishiyama T."/>
            <person name="Hasebe M."/>
            <person name="Maruyama T."/>
            <person name="Minagawa J."/>
            <person name="Obokata J."/>
            <person name="Shigenobu S."/>
        </authorList>
    </citation>
    <scope>NUCLEOTIDE SEQUENCE [LARGE SCALE GENOMIC DNA]</scope>
</reference>
<dbReference type="GO" id="GO:0003777">
    <property type="term" value="F:microtubule motor activity"/>
    <property type="evidence" value="ECO:0007669"/>
    <property type="project" value="InterPro"/>
</dbReference>
<name>A0AAV4JVC7_9GAST</name>
<feature type="domain" description="Kinesin motor" evidence="8">
    <location>
        <begin position="944"/>
        <end position="1267"/>
    </location>
</feature>
<organism evidence="9 10">
    <name type="scientific">Elysia marginata</name>
    <dbReference type="NCBI Taxonomy" id="1093978"/>
    <lineage>
        <taxon>Eukaryota</taxon>
        <taxon>Metazoa</taxon>
        <taxon>Spiralia</taxon>
        <taxon>Lophotrochozoa</taxon>
        <taxon>Mollusca</taxon>
        <taxon>Gastropoda</taxon>
        <taxon>Heterobranchia</taxon>
        <taxon>Euthyneura</taxon>
        <taxon>Panpulmonata</taxon>
        <taxon>Sacoglossa</taxon>
        <taxon>Placobranchoidea</taxon>
        <taxon>Plakobranchidae</taxon>
        <taxon>Elysia</taxon>
    </lineage>
</organism>
<evidence type="ECO:0000256" key="1">
    <source>
        <dbReference type="ARBA" id="ARBA00004245"/>
    </source>
</evidence>
<protein>
    <submittedName>
        <fullName evidence="9">Kinesin-like protein</fullName>
    </submittedName>
</protein>
<keyword evidence="2 5" id="KW-0547">Nucleotide-binding</keyword>
<evidence type="ECO:0000259" key="8">
    <source>
        <dbReference type="PROSITE" id="PS50067"/>
    </source>
</evidence>
<dbReference type="PRINTS" id="PR00380">
    <property type="entry name" value="KINESINHEAVY"/>
</dbReference>
<gene>
    <name evidence="9" type="ORF">ElyMa_001713400</name>
</gene>
<evidence type="ECO:0000313" key="9">
    <source>
        <dbReference type="EMBL" id="GFS26296.1"/>
    </source>
</evidence>
<keyword evidence="4" id="KW-0206">Cytoskeleton</keyword>
<keyword evidence="6" id="KW-0175">Coiled coil</keyword>
<keyword evidence="4" id="KW-0963">Cytoplasm</keyword>